<evidence type="ECO:0000259" key="15">
    <source>
        <dbReference type="PROSITE" id="PS50011"/>
    </source>
</evidence>
<dbReference type="Pfam" id="PF00069">
    <property type="entry name" value="Pkinase"/>
    <property type="match status" value="1"/>
</dbReference>
<keyword evidence="3" id="KW-0433">Leucine-rich repeat</keyword>
<evidence type="ECO:0000313" key="16">
    <source>
        <dbReference type="EnsemblPlants" id="LPERR11G07800.1"/>
    </source>
</evidence>
<protein>
    <recommendedName>
        <fullName evidence="15">Protein kinase domain-containing protein</fullName>
    </recommendedName>
</protein>
<dbReference type="SMART" id="SM00220">
    <property type="entry name" value="S_TKc"/>
    <property type="match status" value="1"/>
</dbReference>
<dbReference type="Gramene" id="LPERR11G07800.1">
    <property type="protein sequence ID" value="LPERR11G07800.1"/>
    <property type="gene ID" value="LPERR11G07800"/>
</dbReference>
<evidence type="ECO:0000256" key="10">
    <source>
        <dbReference type="ARBA" id="ARBA00022840"/>
    </source>
</evidence>
<dbReference type="HOGENOM" id="CLU_000837_25_4_1"/>
<dbReference type="Gene3D" id="1.10.8.430">
    <property type="entry name" value="Helical domain of apoptotic protease-activating factors"/>
    <property type="match status" value="1"/>
</dbReference>
<keyword evidence="10 14" id="KW-0067">ATP-binding</keyword>
<dbReference type="InterPro" id="IPR058922">
    <property type="entry name" value="WHD_DRP"/>
</dbReference>
<keyword evidence="17" id="KW-1185">Reference proteome</keyword>
<evidence type="ECO:0000256" key="3">
    <source>
        <dbReference type="ARBA" id="ARBA00022614"/>
    </source>
</evidence>
<dbReference type="PANTHER" id="PTHR45707">
    <property type="entry name" value="C2 CALCIUM/LIPID-BINDING PLANT PHOSPHORIBOSYLTRANSFERASE FAMILY PROTEIN"/>
    <property type="match status" value="1"/>
</dbReference>
<dbReference type="GO" id="GO:0009626">
    <property type="term" value="P:plant-type hypersensitive response"/>
    <property type="evidence" value="ECO:0007669"/>
    <property type="project" value="UniProtKB-ARBA"/>
</dbReference>
<evidence type="ECO:0000256" key="9">
    <source>
        <dbReference type="ARBA" id="ARBA00022821"/>
    </source>
</evidence>
<evidence type="ECO:0000256" key="8">
    <source>
        <dbReference type="ARBA" id="ARBA00022777"/>
    </source>
</evidence>
<dbReference type="GO" id="GO:0002758">
    <property type="term" value="P:innate immune response-activating signaling pathway"/>
    <property type="evidence" value="ECO:0007669"/>
    <property type="project" value="UniProtKB-ARBA"/>
</dbReference>
<dbReference type="PANTHER" id="PTHR45707:SF76">
    <property type="entry name" value="PROTEIN KINASE DOMAIN-CONTAINING PROTEIN"/>
    <property type="match status" value="1"/>
</dbReference>
<dbReference type="PROSITE" id="PS00108">
    <property type="entry name" value="PROTEIN_KINASE_ST"/>
    <property type="match status" value="1"/>
</dbReference>
<dbReference type="InterPro" id="IPR041118">
    <property type="entry name" value="Rx_N"/>
</dbReference>
<keyword evidence="13" id="KW-0472">Membrane</keyword>
<dbReference type="InterPro" id="IPR032675">
    <property type="entry name" value="LRR_dom_sf"/>
</dbReference>
<dbReference type="SUPFAM" id="SSF52058">
    <property type="entry name" value="L domain-like"/>
    <property type="match status" value="1"/>
</dbReference>
<organism evidence="16 17">
    <name type="scientific">Leersia perrieri</name>
    <dbReference type="NCBI Taxonomy" id="77586"/>
    <lineage>
        <taxon>Eukaryota</taxon>
        <taxon>Viridiplantae</taxon>
        <taxon>Streptophyta</taxon>
        <taxon>Embryophyta</taxon>
        <taxon>Tracheophyta</taxon>
        <taxon>Spermatophyta</taxon>
        <taxon>Magnoliopsida</taxon>
        <taxon>Liliopsida</taxon>
        <taxon>Poales</taxon>
        <taxon>Poaceae</taxon>
        <taxon>BOP clade</taxon>
        <taxon>Oryzoideae</taxon>
        <taxon>Oryzeae</taxon>
        <taxon>Oryzinae</taxon>
        <taxon>Leersia</taxon>
    </lineage>
</organism>
<dbReference type="PROSITE" id="PS00107">
    <property type="entry name" value="PROTEIN_KINASE_ATP"/>
    <property type="match status" value="1"/>
</dbReference>
<evidence type="ECO:0000256" key="7">
    <source>
        <dbReference type="ARBA" id="ARBA00022741"/>
    </source>
</evidence>
<dbReference type="Gene3D" id="1.10.10.10">
    <property type="entry name" value="Winged helix-like DNA-binding domain superfamily/Winged helix DNA-binding domain"/>
    <property type="match status" value="1"/>
</dbReference>
<feature type="domain" description="Protein kinase" evidence="15">
    <location>
        <begin position="901"/>
        <end position="1188"/>
    </location>
</feature>
<evidence type="ECO:0000256" key="4">
    <source>
        <dbReference type="ARBA" id="ARBA00022679"/>
    </source>
</evidence>
<dbReference type="Proteomes" id="UP000032180">
    <property type="component" value="Chromosome 11"/>
</dbReference>
<reference evidence="16" key="3">
    <citation type="submission" date="2015-04" db="UniProtKB">
        <authorList>
            <consortium name="EnsemblPlants"/>
        </authorList>
    </citation>
    <scope>IDENTIFICATION</scope>
</reference>
<evidence type="ECO:0000313" key="17">
    <source>
        <dbReference type="Proteomes" id="UP000032180"/>
    </source>
</evidence>
<dbReference type="GO" id="GO:0004672">
    <property type="term" value="F:protein kinase activity"/>
    <property type="evidence" value="ECO:0007669"/>
    <property type="project" value="InterPro"/>
</dbReference>
<sequence length="1229" mass="140974">MLELIIGQLLSNLFLHSVETIEQIRTELTIINNRIQQIGGASLTDNIIRNYIRDTRSLAYGVEDLLDKYSYYTLQWEEERFIIKHFPKTLRYSVLYIRTADEIAKIKKEFDRVRELTDKVLPPPPYQYTTDQLSGMEKQQSGDSFQKFFKDEDLVGIEDSRRLLTEWLYSDELDSKVITVSGMSGVGKTTLVRNVYERERINFCGGDAWMVMSQTYTLDDLLTKLLRKVGFTCTDKIGEMGVNEIKRLLAKRKCLIVLDDVQDKEACIQLCDVFKNNKASRVIITTRNNDFADLLSSTCCLHLQPLSTSHAFDLFCKQAFYRHKDHSCPNDLVEISTSVVDWCQGLPLAIVLVGGLLSSKFEIPHAWNRTFNQLESELQKHENRNQVYKRVQAILNVCYLELSDELRNCLLYCRLFPEHYPISRDSLIRLWVAEGFVLSEQNNTPEVVAEGNLMELIHRNMLQVVETDELGRVSTCTMHDNVRDLALSIVKKLENFGYASDHVSMEKIDKDVRRLSCCGLKVDVTAPRHRLARLRTLVSLGDGAISSSPNLLPLILLESSYIAVLELQDSEITEVPASIGNLFNLRYIGLRRTKVKELPDSLGRLSNLQTLDVKQTKVENLPREITKIHKLRHLLAIRCNDGRQSEFLYLKGIQAPKYLSNMKELQTLETVEASKELAEQLKKLMELRSLHIDNISSADCAHIFATLSNMPHLSSLLLSAKDENEALCFEELKPRSTQLQRLIIRGQWAKRTLNCPIFHTFGTHLKYLALSWCHLGEDPLMILASHLPNLTYLRLNHMRCAETLVLHEWSFPKLKTLVFMHMPDVEGIEIIDGAIPSIEILCIVALPRLETVPRGIKSVRSLKKLLLLGLNKDLSTKWNDNIMHQNVQPITEVLKEITDNFSEERKIGEGTFGEVYRGVHKNGEEIAVKVLKFSPEHGDEQFLNEFNLMKVKHENIVQLVGYCYQINVKPGKYLGNRVFVHQPFRALCFEYVQNGSLKNYLSDECGGLDWLTSYKIIKGICQGLKYLHKELKEPMYHLDLKPDNILLNNNMVPKIADFGLSRLFGKEKTLITKYRKGTIGYMPPEYLHKGAMTNKFDVFSLGVVMREIVAGTAGSKKYHEMASEEYIDLIHGNWRLRLQQKWSGSLLEAYCQQVRRCTQIAVNCVEYRRDKRPDITAIVDSLTETETLIEEIAFLRSMSDFADSAAYNDLSDKFDKILVALDHHNNDIS</sequence>
<evidence type="ECO:0000256" key="2">
    <source>
        <dbReference type="ARBA" id="ARBA00008894"/>
    </source>
</evidence>
<dbReference type="FunFam" id="1.10.10.10:FF:000322">
    <property type="entry name" value="Probable disease resistance protein At1g63360"/>
    <property type="match status" value="1"/>
</dbReference>
<keyword evidence="5" id="KW-0812">Transmembrane</keyword>
<dbReference type="InterPro" id="IPR017441">
    <property type="entry name" value="Protein_kinase_ATP_BS"/>
</dbReference>
<keyword evidence="7 14" id="KW-0547">Nucleotide-binding</keyword>
<name>A0A0D9XR02_9ORYZ</name>
<dbReference type="eggNOG" id="KOG4658">
    <property type="taxonomic scope" value="Eukaryota"/>
</dbReference>
<reference evidence="16 17" key="1">
    <citation type="submission" date="2012-08" db="EMBL/GenBank/DDBJ databases">
        <title>Oryza genome evolution.</title>
        <authorList>
            <person name="Wing R.A."/>
        </authorList>
    </citation>
    <scope>NUCLEOTIDE SEQUENCE</scope>
</reference>
<keyword evidence="12" id="KW-0175">Coiled coil</keyword>
<dbReference type="Pfam" id="PF23598">
    <property type="entry name" value="LRR_14"/>
    <property type="match status" value="1"/>
</dbReference>
<evidence type="ECO:0000256" key="1">
    <source>
        <dbReference type="ARBA" id="ARBA00004162"/>
    </source>
</evidence>
<dbReference type="InterPro" id="IPR042197">
    <property type="entry name" value="Apaf_helical"/>
</dbReference>
<dbReference type="PROSITE" id="PS50011">
    <property type="entry name" value="PROTEIN_KINASE_DOM"/>
    <property type="match status" value="1"/>
</dbReference>
<keyword evidence="4" id="KW-0808">Transferase</keyword>
<dbReference type="GO" id="GO:0005524">
    <property type="term" value="F:ATP binding"/>
    <property type="evidence" value="ECO:0007669"/>
    <property type="project" value="UniProtKB-UniRule"/>
</dbReference>
<keyword evidence="11" id="KW-1133">Transmembrane helix</keyword>
<dbReference type="AlphaFoldDB" id="A0A0D9XR02"/>
<evidence type="ECO:0000256" key="13">
    <source>
        <dbReference type="ARBA" id="ARBA00023136"/>
    </source>
</evidence>
<dbReference type="Pfam" id="PF00931">
    <property type="entry name" value="NB-ARC"/>
    <property type="match status" value="1"/>
</dbReference>
<dbReference type="Pfam" id="PF18052">
    <property type="entry name" value="Rx_N"/>
    <property type="match status" value="1"/>
</dbReference>
<dbReference type="SUPFAM" id="SSF56112">
    <property type="entry name" value="Protein kinase-like (PK-like)"/>
    <property type="match status" value="1"/>
</dbReference>
<dbReference type="PRINTS" id="PR00364">
    <property type="entry name" value="DISEASERSIST"/>
</dbReference>
<evidence type="ECO:0000256" key="6">
    <source>
        <dbReference type="ARBA" id="ARBA00022737"/>
    </source>
</evidence>
<dbReference type="GO" id="GO:0043531">
    <property type="term" value="F:ADP binding"/>
    <property type="evidence" value="ECO:0007669"/>
    <property type="project" value="InterPro"/>
</dbReference>
<dbReference type="SUPFAM" id="SSF52540">
    <property type="entry name" value="P-loop containing nucleoside triphosphate hydrolases"/>
    <property type="match status" value="1"/>
</dbReference>
<dbReference type="Gene3D" id="3.80.10.10">
    <property type="entry name" value="Ribonuclease Inhibitor"/>
    <property type="match status" value="2"/>
</dbReference>
<dbReference type="FunFam" id="1.10.510.10:FF:000870">
    <property type="entry name" value="OSJNBa0016N04.16-like protein"/>
    <property type="match status" value="1"/>
</dbReference>
<dbReference type="InterPro" id="IPR011009">
    <property type="entry name" value="Kinase-like_dom_sf"/>
</dbReference>
<dbReference type="GO" id="GO:0042742">
    <property type="term" value="P:defense response to bacterium"/>
    <property type="evidence" value="ECO:0007669"/>
    <property type="project" value="UniProtKB-ARBA"/>
</dbReference>
<dbReference type="InterPro" id="IPR027417">
    <property type="entry name" value="P-loop_NTPase"/>
</dbReference>
<dbReference type="Gene3D" id="1.10.510.10">
    <property type="entry name" value="Transferase(Phosphotransferase) domain 1"/>
    <property type="match status" value="1"/>
</dbReference>
<dbReference type="STRING" id="77586.A0A0D9XR02"/>
<dbReference type="InterPro" id="IPR002182">
    <property type="entry name" value="NB-ARC"/>
</dbReference>
<dbReference type="Pfam" id="PF23559">
    <property type="entry name" value="WHD_DRP"/>
    <property type="match status" value="1"/>
</dbReference>
<evidence type="ECO:0000256" key="11">
    <source>
        <dbReference type="ARBA" id="ARBA00022989"/>
    </source>
</evidence>
<proteinExistence type="inferred from homology"/>
<feature type="binding site" evidence="14">
    <location>
        <position position="929"/>
    </location>
    <ligand>
        <name>ATP</name>
        <dbReference type="ChEBI" id="CHEBI:30616"/>
    </ligand>
</feature>
<dbReference type="Gene3D" id="3.30.200.20">
    <property type="entry name" value="Phosphorylase Kinase, domain 1"/>
    <property type="match status" value="1"/>
</dbReference>
<dbReference type="Gene3D" id="3.40.50.300">
    <property type="entry name" value="P-loop containing nucleotide triphosphate hydrolases"/>
    <property type="match status" value="1"/>
</dbReference>
<dbReference type="GO" id="GO:0005886">
    <property type="term" value="C:plasma membrane"/>
    <property type="evidence" value="ECO:0007669"/>
    <property type="project" value="UniProtKB-SubCell"/>
</dbReference>
<dbReference type="EnsemblPlants" id="LPERR11G07800.1">
    <property type="protein sequence ID" value="LPERR11G07800.1"/>
    <property type="gene ID" value="LPERR11G07800"/>
</dbReference>
<evidence type="ECO:0000256" key="14">
    <source>
        <dbReference type="PROSITE-ProRule" id="PRU10141"/>
    </source>
</evidence>
<evidence type="ECO:0000256" key="12">
    <source>
        <dbReference type="ARBA" id="ARBA00023054"/>
    </source>
</evidence>
<keyword evidence="8" id="KW-0418">Kinase</keyword>
<accession>A0A0D9XR02</accession>
<keyword evidence="9" id="KW-0611">Plant defense</keyword>
<evidence type="ECO:0000256" key="5">
    <source>
        <dbReference type="ARBA" id="ARBA00022692"/>
    </source>
</evidence>
<keyword evidence="6" id="KW-0677">Repeat</keyword>
<reference evidence="17" key="2">
    <citation type="submission" date="2013-12" db="EMBL/GenBank/DDBJ databases">
        <authorList>
            <person name="Yu Y."/>
            <person name="Lee S."/>
            <person name="de Baynast K."/>
            <person name="Wissotski M."/>
            <person name="Liu L."/>
            <person name="Talag J."/>
            <person name="Goicoechea J."/>
            <person name="Angelova A."/>
            <person name="Jetty R."/>
            <person name="Kudrna D."/>
            <person name="Golser W."/>
            <person name="Rivera L."/>
            <person name="Zhang J."/>
            <person name="Wing R."/>
        </authorList>
    </citation>
    <scope>NUCLEOTIDE SEQUENCE</scope>
</reference>
<dbReference type="InterPro" id="IPR036388">
    <property type="entry name" value="WH-like_DNA-bd_sf"/>
</dbReference>
<comment type="subcellular location">
    <subcellularLocation>
        <location evidence="1">Cell membrane</location>
        <topology evidence="1">Single-pass membrane protein</topology>
    </subcellularLocation>
</comment>
<dbReference type="InterPro" id="IPR000719">
    <property type="entry name" value="Prot_kinase_dom"/>
</dbReference>
<dbReference type="InterPro" id="IPR055414">
    <property type="entry name" value="LRR_R13L4/SHOC2-like"/>
</dbReference>
<comment type="similarity">
    <text evidence="2">Belongs to the disease resistance NB-LRR family.</text>
</comment>
<dbReference type="InterPro" id="IPR008271">
    <property type="entry name" value="Ser/Thr_kinase_AS"/>
</dbReference>